<proteinExistence type="inferred from homology"/>
<keyword evidence="5" id="KW-0439">Lignin degradation</keyword>
<reference evidence="10 11" key="1">
    <citation type="submission" date="2018-06" db="EMBL/GenBank/DDBJ databases">
        <title>Complete Genomes of Monosporascus.</title>
        <authorList>
            <person name="Robinson A.J."/>
            <person name="Natvig D.O."/>
        </authorList>
    </citation>
    <scope>NUCLEOTIDE SEQUENCE [LARGE SCALE GENOMIC DNA]</scope>
    <source>
        <strain evidence="10 11">CBS 609.92</strain>
    </source>
</reference>
<dbReference type="EC" id="3.1.1.117" evidence="7"/>
<evidence type="ECO:0000256" key="4">
    <source>
        <dbReference type="ARBA" id="ARBA00022801"/>
    </source>
</evidence>
<dbReference type="InterPro" id="IPR054579">
    <property type="entry name" value="GCE-like_dom"/>
</dbReference>
<dbReference type="Pfam" id="PF22244">
    <property type="entry name" value="GCE_fung"/>
    <property type="match status" value="1"/>
</dbReference>
<sequence length="444" mass="46624">MPSLPMALLLSALALPLAARGLHEPPVAAAARQDEPVAAAARQDEPVAACAPVPSPSQFPGWQSLPLQTTVPDPFLPLAYTTLDNANGSSPSDFARAVMEGRAPGRVASPDEWYRCRRPEILRLLQEYQYGYYPDRAGEAVRATRSGNTVSIEVSAGGRTGRFSATLALPAGASAANPAPVVINIGGMQNQPYLQAGIAVVGFDYTAVAPDSNAKTGAFWALYSGRDIGVLTAWAWGFHRTLDALDATVAEIDAARAAVTGCSRLGKAALAAGLFDPRVALTMPMSSGIQGLGPYRYTSLSGQGETLENSKSGAPWWSSSGLGRFVNHAENLPFDAHTIAAALAPRALVIDQGTADPFVNSKGTSVIVYPAAKRVYEWLGVGDRIGISVRGGGHCDLSGFTSVLPFVQKILLNQTISKDYDNLGSYGSPMTAAFPWATAIPKVP</sequence>
<evidence type="ECO:0000256" key="5">
    <source>
        <dbReference type="ARBA" id="ARBA00023185"/>
    </source>
</evidence>
<evidence type="ECO:0000256" key="2">
    <source>
        <dbReference type="ARBA" id="ARBA00022487"/>
    </source>
</evidence>
<protein>
    <recommendedName>
        <fullName evidence="7">(4-O-methyl)-D-glucuronate--lignin esterase</fullName>
        <ecNumber evidence="7">3.1.1.117</ecNumber>
    </recommendedName>
</protein>
<evidence type="ECO:0000259" key="9">
    <source>
        <dbReference type="Pfam" id="PF22244"/>
    </source>
</evidence>
<dbReference type="SUPFAM" id="SSF53474">
    <property type="entry name" value="alpha/beta-Hydrolases"/>
    <property type="match status" value="1"/>
</dbReference>
<comment type="caution">
    <text evidence="10">The sequence shown here is derived from an EMBL/GenBank/DDBJ whole genome shotgun (WGS) entry which is preliminary data.</text>
</comment>
<evidence type="ECO:0000256" key="3">
    <source>
        <dbReference type="ARBA" id="ARBA00022729"/>
    </source>
</evidence>
<evidence type="ECO:0000256" key="1">
    <source>
        <dbReference type="ARBA" id="ARBA00010092"/>
    </source>
</evidence>
<comment type="catalytic activity">
    <reaction evidence="6">
        <text>a 4-O-methyl-alpha-D-glucuronosyl ester derivative + H2O = 4-O-methyl-alpha-D-glucuronate derivative + an alcohol + H(+)</text>
        <dbReference type="Rhea" id="RHEA:67452"/>
        <dbReference type="ChEBI" id="CHEBI:15377"/>
        <dbReference type="ChEBI" id="CHEBI:15378"/>
        <dbReference type="ChEBI" id="CHEBI:30879"/>
        <dbReference type="ChEBI" id="CHEBI:171667"/>
        <dbReference type="ChEBI" id="CHEBI:171668"/>
        <dbReference type="EC" id="3.1.1.117"/>
    </reaction>
    <physiologicalReaction direction="left-to-right" evidence="6">
        <dbReference type="Rhea" id="RHEA:67453"/>
    </physiologicalReaction>
</comment>
<dbReference type="Proteomes" id="UP000294003">
    <property type="component" value="Unassembled WGS sequence"/>
</dbReference>
<feature type="signal peptide" evidence="8">
    <location>
        <begin position="1"/>
        <end position="21"/>
    </location>
</feature>
<evidence type="ECO:0000256" key="8">
    <source>
        <dbReference type="SAM" id="SignalP"/>
    </source>
</evidence>
<dbReference type="Gene3D" id="3.40.50.1820">
    <property type="entry name" value="alpha/beta hydrolase"/>
    <property type="match status" value="1"/>
</dbReference>
<keyword evidence="4" id="KW-0378">Hydrolase</keyword>
<keyword evidence="3 8" id="KW-0732">Signal</keyword>
<keyword evidence="2" id="KW-0719">Serine esterase</keyword>
<evidence type="ECO:0000313" key="10">
    <source>
        <dbReference type="EMBL" id="RYO87280.1"/>
    </source>
</evidence>
<keyword evidence="11" id="KW-1185">Reference proteome</keyword>
<comment type="similarity">
    <text evidence="1">Belongs to the carbohydrate esterase 15 (CE15) family.</text>
</comment>
<organism evidence="10 11">
    <name type="scientific">Monosporascus cannonballus</name>
    <dbReference type="NCBI Taxonomy" id="155416"/>
    <lineage>
        <taxon>Eukaryota</taxon>
        <taxon>Fungi</taxon>
        <taxon>Dikarya</taxon>
        <taxon>Ascomycota</taxon>
        <taxon>Pezizomycotina</taxon>
        <taxon>Sordariomycetes</taxon>
        <taxon>Xylariomycetidae</taxon>
        <taxon>Xylariales</taxon>
        <taxon>Xylariales incertae sedis</taxon>
        <taxon>Monosporascus</taxon>
    </lineage>
</organism>
<evidence type="ECO:0000256" key="6">
    <source>
        <dbReference type="ARBA" id="ARBA00024511"/>
    </source>
</evidence>
<accession>A0ABY0HCM2</accession>
<feature type="chain" id="PRO_5046563708" description="(4-O-methyl)-D-glucuronate--lignin esterase" evidence="8">
    <location>
        <begin position="22"/>
        <end position="444"/>
    </location>
</feature>
<feature type="domain" description="4-O-methyl-glucuronoyl methylesterase-like" evidence="9">
    <location>
        <begin position="152"/>
        <end position="380"/>
    </location>
</feature>
<dbReference type="InterPro" id="IPR029058">
    <property type="entry name" value="AB_hydrolase_fold"/>
</dbReference>
<evidence type="ECO:0000313" key="11">
    <source>
        <dbReference type="Proteomes" id="UP000294003"/>
    </source>
</evidence>
<name>A0ABY0HCM2_9PEZI</name>
<gene>
    <name evidence="10" type="ORF">DL762_004325</name>
</gene>
<evidence type="ECO:0000256" key="7">
    <source>
        <dbReference type="ARBA" id="ARBA00026105"/>
    </source>
</evidence>
<dbReference type="EMBL" id="QJNS01000102">
    <property type="protein sequence ID" value="RYO87280.1"/>
    <property type="molecule type" value="Genomic_DNA"/>
</dbReference>